<dbReference type="AlphaFoldDB" id="A0A1H6F8R1"/>
<dbReference type="Pfam" id="PF22352">
    <property type="entry name" value="K319L-like_PKD"/>
    <property type="match status" value="1"/>
</dbReference>
<sequence>MVEGLYDGLSMYDNKPAVDAGVTINIADAASTANLNATALDSDGYIDTILWEQITPATPLATISNNAILNPALSNLTEDEYEFKITVTDNDGFTANDTVGVIRDKIYGIALTKILDESDTSGMPQFEKQNYILETSPVLNASDVLLLNANSVTTLMGDGLPFGVAAYIIIRKNGVAIHGNINSINYGDDDWNGSQVVSDIDFQFSLIASDVVVVEIYSYVKVSPTGTAAAEFSIESVVFTGSSSTNTTLPLTVSNSI</sequence>
<dbReference type="SUPFAM" id="SSF49299">
    <property type="entry name" value="PKD domain"/>
    <property type="match status" value="1"/>
</dbReference>
<name>A0A1H6F8R1_9GAMM</name>
<dbReference type="Gene3D" id="2.60.40.10">
    <property type="entry name" value="Immunoglobulins"/>
    <property type="match status" value="1"/>
</dbReference>
<reference evidence="1 2" key="1">
    <citation type="submission" date="2016-10" db="EMBL/GenBank/DDBJ databases">
        <authorList>
            <person name="de Groot N.N."/>
        </authorList>
    </citation>
    <scope>NUCLEOTIDE SEQUENCE [LARGE SCALE GENOMIC DNA]</scope>
    <source>
        <strain evidence="1">MBHS1</strain>
    </source>
</reference>
<evidence type="ECO:0000313" key="1">
    <source>
        <dbReference type="EMBL" id="SEH05375.1"/>
    </source>
</evidence>
<keyword evidence="2" id="KW-1185">Reference proteome</keyword>
<gene>
    <name evidence="1" type="ORF">MBHS_01228</name>
</gene>
<accession>A0A1H6F8R1</accession>
<evidence type="ECO:0000313" key="2">
    <source>
        <dbReference type="Proteomes" id="UP000236724"/>
    </source>
</evidence>
<dbReference type="Proteomes" id="UP000236724">
    <property type="component" value="Unassembled WGS sequence"/>
</dbReference>
<dbReference type="EMBL" id="FMSV02000217">
    <property type="protein sequence ID" value="SEH05375.1"/>
    <property type="molecule type" value="Genomic_DNA"/>
</dbReference>
<proteinExistence type="predicted"/>
<dbReference type="InterPro" id="IPR013783">
    <property type="entry name" value="Ig-like_fold"/>
</dbReference>
<dbReference type="InterPro" id="IPR035986">
    <property type="entry name" value="PKD_dom_sf"/>
</dbReference>
<protein>
    <submittedName>
        <fullName evidence="1">Uncharacterized protein</fullName>
    </submittedName>
</protein>
<organism evidence="1 2">
    <name type="scientific">Candidatus Venteria ishoeyi</name>
    <dbReference type="NCBI Taxonomy" id="1899563"/>
    <lineage>
        <taxon>Bacteria</taxon>
        <taxon>Pseudomonadati</taxon>
        <taxon>Pseudomonadota</taxon>
        <taxon>Gammaproteobacteria</taxon>
        <taxon>Thiotrichales</taxon>
        <taxon>Thiotrichaceae</taxon>
        <taxon>Venteria</taxon>
    </lineage>
</organism>